<reference evidence="1" key="1">
    <citation type="submission" date="2019-12" db="EMBL/GenBank/DDBJ databases">
        <title>An insight into the sialome of adult female Ixodes ricinus ticks feeding for 6 days.</title>
        <authorList>
            <person name="Perner J."/>
            <person name="Ribeiro J.M.C."/>
        </authorList>
    </citation>
    <scope>NUCLEOTIDE SEQUENCE</scope>
    <source>
        <strain evidence="1">Semi-engorged</strain>
        <tissue evidence="1">Salivary glands</tissue>
    </source>
</reference>
<dbReference type="AlphaFoldDB" id="A0A6B0UC74"/>
<name>A0A6B0UC74_IXORI</name>
<evidence type="ECO:0000313" key="1">
    <source>
        <dbReference type="EMBL" id="MXU89358.1"/>
    </source>
</evidence>
<protein>
    <submittedName>
        <fullName evidence="1">Uncharacterized protein</fullName>
    </submittedName>
</protein>
<accession>A0A6B0UC74</accession>
<dbReference type="EMBL" id="GIFC01007275">
    <property type="protein sequence ID" value="MXU89358.1"/>
    <property type="molecule type" value="Transcribed_RNA"/>
</dbReference>
<organism evidence="1">
    <name type="scientific">Ixodes ricinus</name>
    <name type="common">Common tick</name>
    <name type="synonym">Acarus ricinus</name>
    <dbReference type="NCBI Taxonomy" id="34613"/>
    <lineage>
        <taxon>Eukaryota</taxon>
        <taxon>Metazoa</taxon>
        <taxon>Ecdysozoa</taxon>
        <taxon>Arthropoda</taxon>
        <taxon>Chelicerata</taxon>
        <taxon>Arachnida</taxon>
        <taxon>Acari</taxon>
        <taxon>Parasitiformes</taxon>
        <taxon>Ixodida</taxon>
        <taxon>Ixodoidea</taxon>
        <taxon>Ixodidae</taxon>
        <taxon>Ixodinae</taxon>
        <taxon>Ixodes</taxon>
    </lineage>
</organism>
<sequence length="107" mass="11374">MRFFETIGSLDRSKCLENILESSFGHQFELSSLVVAARSVCASPVSQEVTPHNEKAANGFIVHPGCPSSRAGSPDPPTLVVARRSELRVGARDQACGSSSPRQCCVG</sequence>
<proteinExistence type="predicted"/>